<dbReference type="GO" id="GO:0006352">
    <property type="term" value="P:DNA-templated transcription initiation"/>
    <property type="evidence" value="ECO:0007669"/>
    <property type="project" value="InterPro"/>
</dbReference>
<feature type="repeat" description="2" evidence="5">
    <location>
        <begin position="151"/>
        <end position="227"/>
    </location>
</feature>
<dbReference type="AlphaFoldDB" id="A0A8T4KSC1"/>
<dbReference type="EMBL" id="JAGVWD010000018">
    <property type="protein sequence ID" value="MBS3057251.1"/>
    <property type="molecule type" value="Genomic_DNA"/>
</dbReference>
<evidence type="ECO:0000256" key="1">
    <source>
        <dbReference type="ARBA" id="ARBA00005560"/>
    </source>
</evidence>
<comment type="function">
    <text evidence="5">General factor that plays a role in the activation of archaeal genes transcribed by RNA polymerase. Binds specifically to the TATA box promoter element which lies close to the position of transcription initiation.</text>
</comment>
<dbReference type="GO" id="GO:0003677">
    <property type="term" value="F:DNA binding"/>
    <property type="evidence" value="ECO:0007669"/>
    <property type="project" value="UniProtKB-KW"/>
</dbReference>
<dbReference type="HAMAP" id="MF_00408">
    <property type="entry name" value="TATA_bind_prot_arch"/>
    <property type="match status" value="1"/>
</dbReference>
<evidence type="ECO:0000256" key="2">
    <source>
        <dbReference type="ARBA" id="ARBA00022737"/>
    </source>
</evidence>
<keyword evidence="3 5" id="KW-0238">DNA-binding</keyword>
<dbReference type="GO" id="GO:0003700">
    <property type="term" value="F:DNA-binding transcription factor activity"/>
    <property type="evidence" value="ECO:0007669"/>
    <property type="project" value="UniProtKB-UniRule"/>
</dbReference>
<organism evidence="6 7">
    <name type="scientific">Candidatus Iainarchaeum sp</name>
    <dbReference type="NCBI Taxonomy" id="3101447"/>
    <lineage>
        <taxon>Archaea</taxon>
        <taxon>Candidatus Iainarchaeota</taxon>
        <taxon>Candidatus Iainarchaeia</taxon>
        <taxon>Candidatus Iainarchaeales</taxon>
        <taxon>Candidatus Iainarchaeaceae</taxon>
        <taxon>Candidatus Iainarchaeum</taxon>
    </lineage>
</organism>
<feature type="repeat" description="1" evidence="5">
    <location>
        <begin position="58"/>
        <end position="134"/>
    </location>
</feature>
<keyword evidence="2 5" id="KW-0677">Repeat</keyword>
<keyword evidence="4 5" id="KW-0804">Transcription</keyword>
<reference evidence="6" key="2">
    <citation type="submission" date="2021-05" db="EMBL/GenBank/DDBJ databases">
        <title>Protein family content uncovers lineage relationships and bacterial pathway maintenance mechanisms in DPANN archaea.</title>
        <authorList>
            <person name="Castelle C.J."/>
            <person name="Meheust R."/>
            <person name="Jaffe A.L."/>
            <person name="Seitz K."/>
            <person name="Gong X."/>
            <person name="Baker B.J."/>
            <person name="Banfield J.F."/>
        </authorList>
    </citation>
    <scope>NUCLEOTIDE SEQUENCE</scope>
    <source>
        <strain evidence="6">RIFCSPHIGHO2_01_FULL_AR10_44_11</strain>
    </source>
</reference>
<dbReference type="PANTHER" id="PTHR10126">
    <property type="entry name" value="TATA-BOX BINDING PROTEIN"/>
    <property type="match status" value="1"/>
</dbReference>
<dbReference type="Proteomes" id="UP000677687">
    <property type="component" value="Unassembled WGS sequence"/>
</dbReference>
<comment type="caution">
    <text evidence="6">The sequence shown here is derived from an EMBL/GenBank/DDBJ whole genome shotgun (WGS) entry which is preliminary data.</text>
</comment>
<keyword evidence="5" id="KW-0805">Transcription regulation</keyword>
<dbReference type="InterPro" id="IPR012295">
    <property type="entry name" value="TBP_dom_sf"/>
</dbReference>
<name>A0A8T4KSC1_9ARCH</name>
<dbReference type="Pfam" id="PF00352">
    <property type="entry name" value="TBP"/>
    <property type="match status" value="2"/>
</dbReference>
<reference evidence="6" key="1">
    <citation type="submission" date="2021-03" db="EMBL/GenBank/DDBJ databases">
        <authorList>
            <person name="Jaffe A."/>
        </authorList>
    </citation>
    <scope>NUCLEOTIDE SEQUENCE</scope>
    <source>
        <strain evidence="6">RIFCSPHIGHO2_01_FULL_AR10_44_11</strain>
    </source>
</reference>
<evidence type="ECO:0000313" key="6">
    <source>
        <dbReference type="EMBL" id="MBS3057251.1"/>
    </source>
</evidence>
<proteinExistence type="inferred from homology"/>
<evidence type="ECO:0000256" key="3">
    <source>
        <dbReference type="ARBA" id="ARBA00023125"/>
    </source>
</evidence>
<dbReference type="Gene3D" id="3.30.310.10">
    <property type="entry name" value="TATA-Binding Protein"/>
    <property type="match status" value="2"/>
</dbReference>
<gene>
    <name evidence="5" type="primary">tbp</name>
    <name evidence="6" type="ORF">J4415_01330</name>
</gene>
<protein>
    <recommendedName>
        <fullName evidence="5">TATA-box-binding protein</fullName>
    </recommendedName>
    <alternativeName>
        <fullName evidence="5">Box A-binding protein</fullName>
        <shortName evidence="5">BAP</shortName>
    </alternativeName>
    <alternativeName>
        <fullName evidence="5">TATA sequence-binding protein</fullName>
        <shortName evidence="5">TBP</shortName>
    </alternativeName>
    <alternativeName>
        <fullName evidence="5">TATA-box factor</fullName>
    </alternativeName>
</protein>
<sequence length="231" mass="25700">MAKAKRKSAKKIRKARISKPRVKKSKLLEKFAEEVESLAPEKPRNVQMKTTGKISYAVVNLVASGNLNATLDLYNLAVTIPNIEYEPEQFPGAILKLKEPKVSMLLFKNGKVICSGASSEKEIALGITKASKLIHEVQPNVKVQRDVEYNVVNLVATANLNQTLDLFKTAMSLDNVEYEPEQFPGAILRIDDPKITLLLFKNGKVICAGAKREEFLRKGLEKAAQLIKKIK</sequence>
<evidence type="ECO:0000313" key="7">
    <source>
        <dbReference type="Proteomes" id="UP000677687"/>
    </source>
</evidence>
<comment type="similarity">
    <text evidence="1 5">Belongs to the TBP family.</text>
</comment>
<dbReference type="SUPFAM" id="SSF55945">
    <property type="entry name" value="TATA-box binding protein-like"/>
    <property type="match status" value="2"/>
</dbReference>
<dbReference type="PRINTS" id="PR00686">
    <property type="entry name" value="TIFACTORIID"/>
</dbReference>
<dbReference type="InterPro" id="IPR000814">
    <property type="entry name" value="TBP"/>
</dbReference>
<evidence type="ECO:0000256" key="5">
    <source>
        <dbReference type="HAMAP-Rule" id="MF_00408"/>
    </source>
</evidence>
<accession>A0A8T4KSC1</accession>
<evidence type="ECO:0000256" key="4">
    <source>
        <dbReference type="ARBA" id="ARBA00023163"/>
    </source>
</evidence>